<dbReference type="Proteomes" id="UP000014500">
    <property type="component" value="Unassembled WGS sequence"/>
</dbReference>
<accession>T1IW21</accession>
<proteinExistence type="predicted"/>
<reference evidence="2" key="1">
    <citation type="submission" date="2011-05" db="EMBL/GenBank/DDBJ databases">
        <authorList>
            <person name="Richards S.R."/>
            <person name="Qu J."/>
            <person name="Jiang H."/>
            <person name="Jhangiani S.N."/>
            <person name="Agravi P."/>
            <person name="Goodspeed R."/>
            <person name="Gross S."/>
            <person name="Mandapat C."/>
            <person name="Jackson L."/>
            <person name="Mathew T."/>
            <person name="Pu L."/>
            <person name="Thornton R."/>
            <person name="Saada N."/>
            <person name="Wilczek-Boney K.B."/>
            <person name="Lee S."/>
            <person name="Kovar C."/>
            <person name="Wu Y."/>
            <person name="Scherer S.E."/>
            <person name="Worley K.C."/>
            <person name="Muzny D.M."/>
            <person name="Gibbs R."/>
        </authorList>
    </citation>
    <scope>NUCLEOTIDE SEQUENCE</scope>
    <source>
        <strain evidence="2">Brora</strain>
    </source>
</reference>
<reference evidence="1" key="2">
    <citation type="submission" date="2015-02" db="UniProtKB">
        <authorList>
            <consortium name="EnsemblMetazoa"/>
        </authorList>
    </citation>
    <scope>IDENTIFICATION</scope>
</reference>
<evidence type="ECO:0000313" key="1">
    <source>
        <dbReference type="EnsemblMetazoa" id="SMAR005381-PA"/>
    </source>
</evidence>
<protein>
    <submittedName>
        <fullName evidence="1">Uncharacterized protein</fullName>
    </submittedName>
</protein>
<name>T1IW21_STRMM</name>
<evidence type="ECO:0000313" key="2">
    <source>
        <dbReference type="Proteomes" id="UP000014500"/>
    </source>
</evidence>
<dbReference type="HOGENOM" id="CLU_2253419_0_0_1"/>
<dbReference type="EMBL" id="JH431604">
    <property type="status" value="NOT_ANNOTATED_CDS"/>
    <property type="molecule type" value="Genomic_DNA"/>
</dbReference>
<keyword evidence="2" id="KW-1185">Reference proteome</keyword>
<dbReference type="AlphaFoldDB" id="T1IW21"/>
<dbReference type="EnsemblMetazoa" id="SMAR005381-RA">
    <property type="protein sequence ID" value="SMAR005381-PA"/>
    <property type="gene ID" value="SMAR005381"/>
</dbReference>
<sequence>MMASTLWTWCGDPNGYLGHFPDLGNILSLELFIPARCQNSEGYLLCVIRRFLRVISRTCCCKCDCLSGTSRLIKFIGRFTWTASFLNKVKSERDNILAVFPDQL</sequence>
<organism evidence="1 2">
    <name type="scientific">Strigamia maritima</name>
    <name type="common">European centipede</name>
    <name type="synonym">Geophilus maritimus</name>
    <dbReference type="NCBI Taxonomy" id="126957"/>
    <lineage>
        <taxon>Eukaryota</taxon>
        <taxon>Metazoa</taxon>
        <taxon>Ecdysozoa</taxon>
        <taxon>Arthropoda</taxon>
        <taxon>Myriapoda</taxon>
        <taxon>Chilopoda</taxon>
        <taxon>Pleurostigmophora</taxon>
        <taxon>Geophilomorpha</taxon>
        <taxon>Linotaeniidae</taxon>
        <taxon>Strigamia</taxon>
    </lineage>
</organism>